<evidence type="ECO:0000313" key="4">
    <source>
        <dbReference type="Proteomes" id="UP001431783"/>
    </source>
</evidence>
<evidence type="ECO:0008006" key="5">
    <source>
        <dbReference type="Google" id="ProtNLM"/>
    </source>
</evidence>
<evidence type="ECO:0000313" key="3">
    <source>
        <dbReference type="EMBL" id="KAK9880959.1"/>
    </source>
</evidence>
<evidence type="ECO:0000256" key="1">
    <source>
        <dbReference type="ARBA" id="ARBA00005606"/>
    </source>
</evidence>
<accession>A0AAW1UJU2</accession>
<dbReference type="Pfam" id="PF05694">
    <property type="entry name" value="SBP56"/>
    <property type="match status" value="1"/>
</dbReference>
<organism evidence="3 4">
    <name type="scientific">Henosepilachna vigintioctopunctata</name>
    <dbReference type="NCBI Taxonomy" id="420089"/>
    <lineage>
        <taxon>Eukaryota</taxon>
        <taxon>Metazoa</taxon>
        <taxon>Ecdysozoa</taxon>
        <taxon>Arthropoda</taxon>
        <taxon>Hexapoda</taxon>
        <taxon>Insecta</taxon>
        <taxon>Pterygota</taxon>
        <taxon>Neoptera</taxon>
        <taxon>Endopterygota</taxon>
        <taxon>Coleoptera</taxon>
        <taxon>Polyphaga</taxon>
        <taxon>Cucujiformia</taxon>
        <taxon>Coccinelloidea</taxon>
        <taxon>Coccinellidae</taxon>
        <taxon>Epilachninae</taxon>
        <taxon>Epilachnini</taxon>
        <taxon>Henosepilachna</taxon>
    </lineage>
</organism>
<sequence length="474" mass="53509">MPGPGYASPLDAMKNGPREKLLYVICIQPNQTEEKTDLLATVDVDPDSPTYCQIIHKLRTGRPGDELHHFGWNVCSSCYEKECCSKRDKIIMPGLHSDRIYIVDVGQNEREPRFHKVIEGEEMQKLNCSFGHTTHCLASGEIMISTLGNKDGNAKGDFILLDGKTFEIKGTWTKGPTAKFGYDFWYQPHFDIMVSSEWGAPKQIKKGFDPTCNYSELYGQSINFYSWSKRELIQTIDLGLEGQTPLEIRFLHNPLRNEGFVGCAAFGTVYRFYLNSEGKYITEKIIHIKPKRVKGWALGDLLQGLIGDILLSLDDKYLYFSNWAHGDIRQYDITDIAHPKLTGQVFLGGQIVSDSKLEVLEDPELSKRPDPVFVKGRRFYGGPQMFQLSLDGKRLYVSSSLYSPLDRDFYPDLIKNGSTIVKLDIDVENGGMKLDENFVVDFGSGPDGPLLAHEIRYPGGDCTSDIWLASTEEH</sequence>
<dbReference type="PANTHER" id="PTHR23300:SF0">
    <property type="entry name" value="METHANETHIOL OXIDASE"/>
    <property type="match status" value="1"/>
</dbReference>
<comment type="caution">
    <text evidence="3">The sequence shown here is derived from an EMBL/GenBank/DDBJ whole genome shotgun (WGS) entry which is preliminary data.</text>
</comment>
<protein>
    <recommendedName>
        <fullName evidence="5">Selenium-binding protein 1</fullName>
    </recommendedName>
</protein>
<proteinExistence type="inferred from homology"/>
<keyword evidence="2" id="KW-0711">Selenium</keyword>
<dbReference type="EMBL" id="JARQZJ010000066">
    <property type="protein sequence ID" value="KAK9880959.1"/>
    <property type="molecule type" value="Genomic_DNA"/>
</dbReference>
<dbReference type="SUPFAM" id="SSF75011">
    <property type="entry name" value="3-carboxy-cis,cis-mucoante lactonizing enzyme"/>
    <property type="match status" value="1"/>
</dbReference>
<reference evidence="3 4" key="1">
    <citation type="submission" date="2023-03" db="EMBL/GenBank/DDBJ databases">
        <title>Genome insight into feeding habits of ladybird beetles.</title>
        <authorList>
            <person name="Li H.-S."/>
            <person name="Huang Y.-H."/>
            <person name="Pang H."/>
        </authorList>
    </citation>
    <scope>NUCLEOTIDE SEQUENCE [LARGE SCALE GENOMIC DNA]</scope>
    <source>
        <strain evidence="3">SYSU_2023b</strain>
        <tissue evidence="3">Whole body</tissue>
    </source>
</reference>
<dbReference type="InterPro" id="IPR008826">
    <property type="entry name" value="Se-bd"/>
</dbReference>
<evidence type="ECO:0000256" key="2">
    <source>
        <dbReference type="ARBA" id="ARBA00023266"/>
    </source>
</evidence>
<gene>
    <name evidence="3" type="ORF">WA026_013283</name>
</gene>
<dbReference type="PANTHER" id="PTHR23300">
    <property type="entry name" value="METHANETHIOL OXIDASE"/>
    <property type="match status" value="1"/>
</dbReference>
<name>A0AAW1UJU2_9CUCU</name>
<dbReference type="AlphaFoldDB" id="A0AAW1UJU2"/>
<dbReference type="Proteomes" id="UP001431783">
    <property type="component" value="Unassembled WGS sequence"/>
</dbReference>
<keyword evidence="4" id="KW-1185">Reference proteome</keyword>
<dbReference type="GO" id="GO:0008430">
    <property type="term" value="F:selenium binding"/>
    <property type="evidence" value="ECO:0007669"/>
    <property type="project" value="InterPro"/>
</dbReference>
<comment type="similarity">
    <text evidence="1">Belongs to the selenium-binding protein family.</text>
</comment>